<feature type="transmembrane region" description="Helical" evidence="1">
    <location>
        <begin position="68"/>
        <end position="91"/>
    </location>
</feature>
<feature type="transmembrane region" description="Helical" evidence="1">
    <location>
        <begin position="41"/>
        <end position="62"/>
    </location>
</feature>
<protein>
    <submittedName>
        <fullName evidence="3">Uncharacterized protein</fullName>
    </submittedName>
</protein>
<evidence type="ECO:0000313" key="5">
    <source>
        <dbReference type="Proteomes" id="UP000254230"/>
    </source>
</evidence>
<reference evidence="2 4" key="1">
    <citation type="submission" date="2015-11" db="EMBL/GenBank/DDBJ databases">
        <title>Genomic analysis of 38 Legionella species identifies large and diverse effector repertoires.</title>
        <authorList>
            <person name="Burstein D."/>
            <person name="Amaro F."/>
            <person name="Zusman T."/>
            <person name="Lifshitz Z."/>
            <person name="Cohen O."/>
            <person name="Gilbert J.A."/>
            <person name="Pupko T."/>
            <person name="Shuman H.A."/>
            <person name="Segal G."/>
        </authorList>
    </citation>
    <scope>NUCLEOTIDE SEQUENCE [LARGE SCALE GENOMIC DNA]</scope>
    <source>
        <strain evidence="2 4">ATCC 49507</strain>
    </source>
</reference>
<dbReference type="AlphaFoldDB" id="A0A378KQU6"/>
<name>A0A378KQU6_9GAMM</name>
<dbReference type="OrthoDB" id="5648118at2"/>
<proteinExistence type="predicted"/>
<dbReference type="Proteomes" id="UP000254230">
    <property type="component" value="Unassembled WGS sequence"/>
</dbReference>
<reference evidence="3 5" key="2">
    <citation type="submission" date="2018-06" db="EMBL/GenBank/DDBJ databases">
        <authorList>
            <consortium name="Pathogen Informatics"/>
            <person name="Doyle S."/>
        </authorList>
    </citation>
    <scope>NUCLEOTIDE SEQUENCE [LARGE SCALE GENOMIC DNA]</scope>
    <source>
        <strain evidence="3 5">NCTC12376</strain>
    </source>
</reference>
<keyword evidence="1" id="KW-0472">Membrane</keyword>
<gene>
    <name evidence="2" type="ORF">Lqua_0280</name>
    <name evidence="3" type="ORF">NCTC12376_00747</name>
</gene>
<evidence type="ECO:0000313" key="3">
    <source>
        <dbReference type="EMBL" id="STY16953.1"/>
    </source>
</evidence>
<keyword evidence="4" id="KW-1185">Reference proteome</keyword>
<dbReference type="EMBL" id="LNYR01000002">
    <property type="protein sequence ID" value="KTD54773.1"/>
    <property type="molecule type" value="Genomic_DNA"/>
</dbReference>
<dbReference type="Proteomes" id="UP000054639">
    <property type="component" value="Unassembled WGS sequence"/>
</dbReference>
<dbReference type="RefSeq" id="WP_058472534.1">
    <property type="nucleotide sequence ID" value="NZ_CAAAIL010000014.1"/>
</dbReference>
<keyword evidence="1" id="KW-0812">Transmembrane</keyword>
<accession>A0A378KQU6</accession>
<sequence>MSATLSLSRGYGSFFWGCTKFAISPYTNTFMAIANDKDNDAVTNILVASVVTGILTFVIPVLPVLASITFAMASVAMLLAVASMFVTYPLAVLADACNSSWEDESNMSLFA</sequence>
<evidence type="ECO:0000256" key="1">
    <source>
        <dbReference type="SAM" id="Phobius"/>
    </source>
</evidence>
<evidence type="ECO:0000313" key="2">
    <source>
        <dbReference type="EMBL" id="KTD54773.1"/>
    </source>
</evidence>
<evidence type="ECO:0000313" key="4">
    <source>
        <dbReference type="Proteomes" id="UP000054639"/>
    </source>
</evidence>
<dbReference type="STRING" id="45072.Lqua_0280"/>
<dbReference type="EMBL" id="UGOW01000001">
    <property type="protein sequence ID" value="STY16953.1"/>
    <property type="molecule type" value="Genomic_DNA"/>
</dbReference>
<organism evidence="3 5">
    <name type="scientific">Legionella quateirensis</name>
    <dbReference type="NCBI Taxonomy" id="45072"/>
    <lineage>
        <taxon>Bacteria</taxon>
        <taxon>Pseudomonadati</taxon>
        <taxon>Pseudomonadota</taxon>
        <taxon>Gammaproteobacteria</taxon>
        <taxon>Legionellales</taxon>
        <taxon>Legionellaceae</taxon>
        <taxon>Legionella</taxon>
    </lineage>
</organism>
<keyword evidence="1" id="KW-1133">Transmembrane helix</keyword>